<protein>
    <submittedName>
        <fullName evidence="3">JNK1/MAPK8-associated membrane protein</fullName>
    </submittedName>
</protein>
<dbReference type="PANTHER" id="PTHR12740:SF4">
    <property type="entry name" value="JNK1_MAPK8-ASSOCIATED MEMBRANE PROTEIN"/>
    <property type="match status" value="1"/>
</dbReference>
<dbReference type="AlphaFoldDB" id="A0A915J1W0"/>
<accession>A0A915J1W0</accession>
<reference evidence="3" key="1">
    <citation type="submission" date="2022-11" db="UniProtKB">
        <authorList>
            <consortium name="WormBaseParasite"/>
        </authorList>
    </citation>
    <scope>IDENTIFICATION</scope>
</reference>
<dbReference type="Pfam" id="PF05571">
    <property type="entry name" value="JAMP"/>
    <property type="match status" value="1"/>
</dbReference>
<keyword evidence="1" id="KW-1133">Transmembrane helix</keyword>
<dbReference type="GO" id="GO:0006986">
    <property type="term" value="P:response to unfolded protein"/>
    <property type="evidence" value="ECO:0007669"/>
    <property type="project" value="InterPro"/>
</dbReference>
<sequence length="143" mass="16218">MQYMKKCPGRYCGRLASAPGDNYSIVPGLLFDISDCTGCPRGYRVDTVSGFCVECTTLPSLYDFLYLGFMVILPLLLNSFFIEYYRHHKPRPSDSPFKDHLLALAECLISAVASFFIVFKVGPLKSCRVHQLSDFYTVFYNPI</sequence>
<dbReference type="InterPro" id="IPR008485">
    <property type="entry name" value="JAMP"/>
</dbReference>
<dbReference type="GO" id="GO:0031625">
    <property type="term" value="F:ubiquitin protein ligase binding"/>
    <property type="evidence" value="ECO:0007669"/>
    <property type="project" value="TreeGrafter"/>
</dbReference>
<dbReference type="Proteomes" id="UP000887565">
    <property type="component" value="Unplaced"/>
</dbReference>
<keyword evidence="2" id="KW-1185">Reference proteome</keyword>
<name>A0A915J1W0_ROMCU</name>
<feature type="transmembrane region" description="Helical" evidence="1">
    <location>
        <begin position="101"/>
        <end position="119"/>
    </location>
</feature>
<proteinExistence type="predicted"/>
<dbReference type="GO" id="GO:0016020">
    <property type="term" value="C:membrane"/>
    <property type="evidence" value="ECO:0007669"/>
    <property type="project" value="InterPro"/>
</dbReference>
<keyword evidence="1" id="KW-0812">Transmembrane</keyword>
<dbReference type="PANTHER" id="PTHR12740">
    <property type="entry name" value="JNK1/MAPK8-ASSOCIATED MEMBRANE PROTEIN"/>
    <property type="match status" value="1"/>
</dbReference>
<dbReference type="GO" id="GO:0036503">
    <property type="term" value="P:ERAD pathway"/>
    <property type="evidence" value="ECO:0007669"/>
    <property type="project" value="TreeGrafter"/>
</dbReference>
<organism evidence="2 3">
    <name type="scientific">Romanomermis culicivorax</name>
    <name type="common">Nematode worm</name>
    <dbReference type="NCBI Taxonomy" id="13658"/>
    <lineage>
        <taxon>Eukaryota</taxon>
        <taxon>Metazoa</taxon>
        <taxon>Ecdysozoa</taxon>
        <taxon>Nematoda</taxon>
        <taxon>Enoplea</taxon>
        <taxon>Dorylaimia</taxon>
        <taxon>Mermithida</taxon>
        <taxon>Mermithoidea</taxon>
        <taxon>Mermithidae</taxon>
        <taxon>Romanomermis</taxon>
    </lineage>
</organism>
<evidence type="ECO:0000256" key="1">
    <source>
        <dbReference type="SAM" id="Phobius"/>
    </source>
</evidence>
<feature type="transmembrane region" description="Helical" evidence="1">
    <location>
        <begin position="64"/>
        <end position="81"/>
    </location>
</feature>
<evidence type="ECO:0000313" key="2">
    <source>
        <dbReference type="Proteomes" id="UP000887565"/>
    </source>
</evidence>
<dbReference type="WBParaSite" id="nRc.2.0.1.t20094-RA">
    <property type="protein sequence ID" value="nRc.2.0.1.t20094-RA"/>
    <property type="gene ID" value="nRc.2.0.1.g20094"/>
</dbReference>
<evidence type="ECO:0000313" key="3">
    <source>
        <dbReference type="WBParaSite" id="nRc.2.0.1.t20094-RA"/>
    </source>
</evidence>
<keyword evidence="1" id="KW-0472">Membrane</keyword>